<accession>A0ABR2KYE4</accession>
<proteinExistence type="predicted"/>
<gene>
    <name evidence="1" type="ORF">M9Y10_014037</name>
</gene>
<protein>
    <submittedName>
        <fullName evidence="1">Uncharacterized protein</fullName>
    </submittedName>
</protein>
<comment type="caution">
    <text evidence="1">The sequence shown here is derived from an EMBL/GenBank/DDBJ whole genome shotgun (WGS) entry which is preliminary data.</text>
</comment>
<keyword evidence="2" id="KW-1185">Reference proteome</keyword>
<dbReference type="Proteomes" id="UP001470230">
    <property type="component" value="Unassembled WGS sequence"/>
</dbReference>
<evidence type="ECO:0000313" key="2">
    <source>
        <dbReference type="Proteomes" id="UP001470230"/>
    </source>
</evidence>
<organism evidence="1 2">
    <name type="scientific">Tritrichomonas musculus</name>
    <dbReference type="NCBI Taxonomy" id="1915356"/>
    <lineage>
        <taxon>Eukaryota</taxon>
        <taxon>Metamonada</taxon>
        <taxon>Parabasalia</taxon>
        <taxon>Tritrichomonadida</taxon>
        <taxon>Tritrichomonadidae</taxon>
        <taxon>Tritrichomonas</taxon>
    </lineage>
</organism>
<sequence length="137" mass="15972">MSWHQSSNVAIWPETDRVTKEDRIRKVVIKKDLSKSSWKPEKTVNTPDVMPYSLPLSYLKNPPSLFFNGTFEGVKGTMHCDRQANYIHTVYDNYSIDGKVFTNGNEKFNYDQQLAKSSYEAKVTVYGNYKMLFHEFL</sequence>
<evidence type="ECO:0000313" key="1">
    <source>
        <dbReference type="EMBL" id="KAK8896144.1"/>
    </source>
</evidence>
<name>A0ABR2KYE4_9EUKA</name>
<reference evidence="1 2" key="1">
    <citation type="submission" date="2024-04" db="EMBL/GenBank/DDBJ databases">
        <title>Tritrichomonas musculus Genome.</title>
        <authorList>
            <person name="Alves-Ferreira E."/>
            <person name="Grigg M."/>
            <person name="Lorenzi H."/>
            <person name="Galac M."/>
        </authorList>
    </citation>
    <scope>NUCLEOTIDE SEQUENCE [LARGE SCALE GENOMIC DNA]</scope>
    <source>
        <strain evidence="1 2">EAF2021</strain>
    </source>
</reference>
<dbReference type="EMBL" id="JAPFFF010000002">
    <property type="protein sequence ID" value="KAK8896144.1"/>
    <property type="molecule type" value="Genomic_DNA"/>
</dbReference>